<accession>A0ABW0I5Z2</accession>
<name>A0ABW0I5Z2_9BACT</name>
<gene>
    <name evidence="1" type="ORF">ACFPMF_01790</name>
</gene>
<proteinExistence type="predicted"/>
<comment type="caution">
    <text evidence="1">The sequence shown here is derived from an EMBL/GenBank/DDBJ whole genome shotgun (WGS) entry which is preliminary data.</text>
</comment>
<dbReference type="RefSeq" id="WP_379840712.1">
    <property type="nucleotide sequence ID" value="NZ_JBHSMA010000001.1"/>
</dbReference>
<protein>
    <submittedName>
        <fullName evidence="1">Uncharacterized protein</fullName>
    </submittedName>
</protein>
<sequence length="125" mass="13853">MITTPDFLENDNEVELAISCTQFRDLDLELSFVNPDDNQPYAWPDSTFNMQVRSDNGDLLFGLSTGNGITLTDDDTTIHLEKPASEMVFAPGVYYYDLIETTPLEAVEGRAKGPFIIKPGITTVS</sequence>
<evidence type="ECO:0000313" key="1">
    <source>
        <dbReference type="EMBL" id="MFC5408023.1"/>
    </source>
</evidence>
<evidence type="ECO:0000313" key="2">
    <source>
        <dbReference type="Proteomes" id="UP001596106"/>
    </source>
</evidence>
<dbReference type="Proteomes" id="UP001596106">
    <property type="component" value="Unassembled WGS sequence"/>
</dbReference>
<reference evidence="2" key="1">
    <citation type="journal article" date="2019" name="Int. J. Syst. Evol. Microbiol.">
        <title>The Global Catalogue of Microorganisms (GCM) 10K type strain sequencing project: providing services to taxonomists for standard genome sequencing and annotation.</title>
        <authorList>
            <consortium name="The Broad Institute Genomics Platform"/>
            <consortium name="The Broad Institute Genome Sequencing Center for Infectious Disease"/>
            <person name="Wu L."/>
            <person name="Ma J."/>
        </authorList>
    </citation>
    <scope>NUCLEOTIDE SEQUENCE [LARGE SCALE GENOMIC DNA]</scope>
    <source>
        <strain evidence="2">CCUG 55250</strain>
    </source>
</reference>
<organism evidence="1 2">
    <name type="scientific">Larkinella bovis</name>
    <dbReference type="NCBI Taxonomy" id="683041"/>
    <lineage>
        <taxon>Bacteria</taxon>
        <taxon>Pseudomonadati</taxon>
        <taxon>Bacteroidota</taxon>
        <taxon>Cytophagia</taxon>
        <taxon>Cytophagales</taxon>
        <taxon>Spirosomataceae</taxon>
        <taxon>Larkinella</taxon>
    </lineage>
</organism>
<dbReference type="EMBL" id="JBHSMA010000001">
    <property type="protein sequence ID" value="MFC5408023.1"/>
    <property type="molecule type" value="Genomic_DNA"/>
</dbReference>
<keyword evidence="2" id="KW-1185">Reference proteome</keyword>